<dbReference type="OrthoDB" id="8382103at2"/>
<gene>
    <name evidence="1" type="ORF">EFQ99_16460</name>
</gene>
<reference evidence="2" key="1">
    <citation type="submission" date="2018-11" db="EMBL/GenBank/DDBJ databases">
        <title>Rhizobium chutanense sp. nov., isolated from root nodules of Phaseolus vulgaris in China.</title>
        <authorList>
            <person name="Huo Y."/>
        </authorList>
    </citation>
    <scope>NUCLEOTIDE SEQUENCE [LARGE SCALE GENOMIC DNA]</scope>
    <source>
        <strain evidence="2">CCBAU 65647</strain>
    </source>
</reference>
<dbReference type="Proteomes" id="UP000278823">
    <property type="component" value="Unassembled WGS sequence"/>
</dbReference>
<evidence type="ECO:0000313" key="2">
    <source>
        <dbReference type="Proteomes" id="UP000278823"/>
    </source>
</evidence>
<evidence type="ECO:0000313" key="1">
    <source>
        <dbReference type="EMBL" id="RUM24618.1"/>
    </source>
</evidence>
<keyword evidence="2" id="KW-1185">Reference proteome</keyword>
<protein>
    <submittedName>
        <fullName evidence="1">Uncharacterized protein</fullName>
    </submittedName>
</protein>
<dbReference type="EMBL" id="RJTH01000005">
    <property type="protein sequence ID" value="RUM24618.1"/>
    <property type="molecule type" value="Genomic_DNA"/>
</dbReference>
<proteinExistence type="predicted"/>
<accession>A0A432PK20</accession>
<comment type="caution">
    <text evidence="1">The sequence shown here is derived from an EMBL/GenBank/DDBJ whole genome shotgun (WGS) entry which is preliminary data.</text>
</comment>
<dbReference type="AlphaFoldDB" id="A0A432PK20"/>
<sequence length="112" mass="12353">MRAEEISGLYWTPPARATIAEIHPLLIATFVSKTNYKDWSAYSANVFDMSSGGPVGYFEVVLDPDSNRACGYYSSVGSEPAIAPPIWFARSGDVDAVLRDFHRILREAGHVE</sequence>
<name>A0A432PK20_9HYPH</name>
<organism evidence="1 2">
    <name type="scientific">Rhizobium vallis</name>
    <dbReference type="NCBI Taxonomy" id="634290"/>
    <lineage>
        <taxon>Bacteria</taxon>
        <taxon>Pseudomonadati</taxon>
        <taxon>Pseudomonadota</taxon>
        <taxon>Alphaproteobacteria</taxon>
        <taxon>Hyphomicrobiales</taxon>
        <taxon>Rhizobiaceae</taxon>
        <taxon>Rhizobium/Agrobacterium group</taxon>
        <taxon>Rhizobium</taxon>
    </lineage>
</organism>